<evidence type="ECO:0000313" key="14">
    <source>
        <dbReference type="EMBL" id="ANB11787.1"/>
    </source>
</evidence>
<feature type="compositionally biased region" description="Low complexity" evidence="12">
    <location>
        <begin position="52"/>
        <end position="62"/>
    </location>
</feature>
<evidence type="ECO:0000256" key="12">
    <source>
        <dbReference type="SAM" id="MobiDB-lite"/>
    </source>
</evidence>
<feature type="coiled-coil region" evidence="11">
    <location>
        <begin position="138"/>
        <end position="240"/>
    </location>
</feature>
<evidence type="ECO:0000256" key="11">
    <source>
        <dbReference type="SAM" id="Coils"/>
    </source>
</evidence>
<dbReference type="Proteomes" id="UP000189580">
    <property type="component" value="Chromosome a"/>
</dbReference>
<dbReference type="InterPro" id="IPR025655">
    <property type="entry name" value="PEX14"/>
</dbReference>
<keyword evidence="2 10" id="KW-0813">Transport</keyword>
<feature type="region of interest" description="Disordered" evidence="12">
    <location>
        <begin position="41"/>
        <end position="62"/>
    </location>
</feature>
<evidence type="ECO:0000256" key="7">
    <source>
        <dbReference type="ARBA" id="ARBA00029502"/>
    </source>
</evidence>
<evidence type="ECO:0000313" key="15">
    <source>
        <dbReference type="Proteomes" id="UP000189580"/>
    </source>
</evidence>
<evidence type="ECO:0000256" key="5">
    <source>
        <dbReference type="ARBA" id="ARBA00023136"/>
    </source>
</evidence>
<comment type="function">
    <text evidence="10">Component of the PEX13-PEX14 docking complex, a translocon channel that specifically mediates the import of peroxisomal cargo proteins bound to PEX5 receptor. The PEX13-PEX14 docking complex forms a large import pore which can be opened to a diameter of about 9 nm. Mechanistically, PEX5 receptor along with cargo proteins associates with the PEX14 subunit of the PEX13-PEX14 docking complex in the cytosol, leading to the insertion of the receptor into the organelle membrane with the concomitant translocation of the cargo into the peroxisome matrix.</text>
</comment>
<dbReference type="Gene3D" id="1.10.10.10">
    <property type="entry name" value="Winged helix-like DNA-binding domain superfamily/Winged helix DNA-binding domain"/>
    <property type="match status" value="1"/>
</dbReference>
<dbReference type="GeneID" id="30037760"/>
<dbReference type="GO" id="GO:0005102">
    <property type="term" value="F:signaling receptor binding"/>
    <property type="evidence" value="ECO:0007669"/>
    <property type="project" value="TreeGrafter"/>
</dbReference>
<keyword evidence="5 10" id="KW-0472">Membrane</keyword>
<evidence type="ECO:0000256" key="6">
    <source>
        <dbReference type="ARBA" id="ARBA00023140"/>
    </source>
</evidence>
<feature type="compositionally biased region" description="Low complexity" evidence="12">
    <location>
        <begin position="270"/>
        <end position="291"/>
    </location>
</feature>
<comment type="similarity">
    <text evidence="1 10">Belongs to the peroxin-14 family.</text>
</comment>
<evidence type="ECO:0000256" key="9">
    <source>
        <dbReference type="ARBA" id="ARBA00046271"/>
    </source>
</evidence>
<protein>
    <recommendedName>
        <fullName evidence="7 10">Peroxisomal membrane protein PEX14</fullName>
    </recommendedName>
    <alternativeName>
        <fullName evidence="8 10">Peroxin-14</fullName>
    </alternativeName>
</protein>
<sequence>MREELVRSAVSFLNDPQVADATLAKRIEFLESKGLTKEEVEEALTQATNGNSSPKSPSSLASVPITGVNSTTVKTAYLNQPHIPPLSLPPPVPKRDWKDYFVMATVSAGVAYGLYEVTRRYVLPLILPPTPSSLESDKEALEAEFTRAESLLEQLHKDTEEIKEAELQRKEQFTTVLQEAQDAIETVKGQSQQIEADMKLIKTQVDTIKDTLPKSLEKNRDQQDKALLEIQEELKSLKQLITNRLKSSSLPASLPPASSVPSTIPKFAASSVSSTSGPSPSSTSTNEGSTSLPVLGTNSSIVSPFSKPSVPYSEQTSPATSSTTPTPKPGLPAWQVAAASKYSENEAAS</sequence>
<keyword evidence="3 10" id="KW-0653">Protein transport</keyword>
<dbReference type="OrthoDB" id="5549158at2759"/>
<keyword evidence="6 10" id="KW-0576">Peroxisome</keyword>
<gene>
    <name evidence="14" type="primary">PEX14</name>
    <name evidence="14" type="ORF">AWJ20_7</name>
</gene>
<dbReference type="AlphaFoldDB" id="A0A161HHS1"/>
<dbReference type="PANTHER" id="PTHR23058">
    <property type="entry name" value="PEROXISOMAL MEMBRANE PROTEIN PEX14"/>
    <property type="match status" value="1"/>
</dbReference>
<evidence type="ECO:0000256" key="1">
    <source>
        <dbReference type="ARBA" id="ARBA00005443"/>
    </source>
</evidence>
<name>A0A161HHS1_9ASCO</name>
<dbReference type="RefSeq" id="XP_018734264.1">
    <property type="nucleotide sequence ID" value="XM_018882654.1"/>
</dbReference>
<keyword evidence="15" id="KW-1185">Reference proteome</keyword>
<dbReference type="EMBL" id="CP014501">
    <property type="protein sequence ID" value="ANB11787.1"/>
    <property type="molecule type" value="Genomic_DNA"/>
</dbReference>
<evidence type="ECO:0000256" key="2">
    <source>
        <dbReference type="ARBA" id="ARBA00022448"/>
    </source>
</evidence>
<evidence type="ECO:0000256" key="3">
    <source>
        <dbReference type="ARBA" id="ARBA00022927"/>
    </source>
</evidence>
<evidence type="ECO:0000256" key="10">
    <source>
        <dbReference type="RuleBase" id="RU367032"/>
    </source>
</evidence>
<comment type="subcellular location">
    <subcellularLocation>
        <location evidence="9 10">Peroxisome membrane</location>
    </subcellularLocation>
</comment>
<dbReference type="GO" id="GO:0016560">
    <property type="term" value="P:protein import into peroxisome matrix, docking"/>
    <property type="evidence" value="ECO:0007669"/>
    <property type="project" value="UniProtKB-UniRule"/>
</dbReference>
<dbReference type="GO" id="GO:1990429">
    <property type="term" value="C:peroxisomal importomer complex"/>
    <property type="evidence" value="ECO:0007669"/>
    <property type="project" value="TreeGrafter"/>
</dbReference>
<feature type="region of interest" description="Disordered" evidence="12">
    <location>
        <begin position="268"/>
        <end position="349"/>
    </location>
</feature>
<keyword evidence="11" id="KW-0175">Coiled coil</keyword>
<dbReference type="InterPro" id="IPR006785">
    <property type="entry name" value="Pex14_N"/>
</dbReference>
<organism evidence="14 15">
    <name type="scientific">Sugiyamaella lignohabitans</name>
    <dbReference type="NCBI Taxonomy" id="796027"/>
    <lineage>
        <taxon>Eukaryota</taxon>
        <taxon>Fungi</taxon>
        <taxon>Dikarya</taxon>
        <taxon>Ascomycota</taxon>
        <taxon>Saccharomycotina</taxon>
        <taxon>Dipodascomycetes</taxon>
        <taxon>Dipodascales</taxon>
        <taxon>Trichomonascaceae</taxon>
        <taxon>Sugiyamaella</taxon>
    </lineage>
</organism>
<reference evidence="14 15" key="1">
    <citation type="submission" date="2016-02" db="EMBL/GenBank/DDBJ databases">
        <title>Complete genome sequence and transcriptome regulation of the pentose utilising yeast Sugiyamaella lignohabitans.</title>
        <authorList>
            <person name="Bellasio M."/>
            <person name="Peymann A."/>
            <person name="Valli M."/>
            <person name="Sipitzky M."/>
            <person name="Graf A."/>
            <person name="Sauer M."/>
            <person name="Marx H."/>
            <person name="Mattanovich D."/>
        </authorList>
    </citation>
    <scope>NUCLEOTIDE SEQUENCE [LARGE SCALE GENOMIC DNA]</scope>
    <source>
        <strain evidence="14 15">CBS 10342</strain>
    </source>
</reference>
<dbReference type="KEGG" id="slb:AWJ20_7"/>
<dbReference type="PANTHER" id="PTHR23058:SF0">
    <property type="entry name" value="PEROXISOMAL MEMBRANE PROTEIN PEX14"/>
    <property type="match status" value="1"/>
</dbReference>
<dbReference type="InterPro" id="IPR036388">
    <property type="entry name" value="WH-like_DNA-bd_sf"/>
</dbReference>
<proteinExistence type="inferred from homology"/>
<evidence type="ECO:0000259" key="13">
    <source>
        <dbReference type="Pfam" id="PF04695"/>
    </source>
</evidence>
<feature type="compositionally biased region" description="Low complexity" evidence="12">
    <location>
        <begin position="316"/>
        <end position="325"/>
    </location>
</feature>
<evidence type="ECO:0000256" key="4">
    <source>
        <dbReference type="ARBA" id="ARBA00023010"/>
    </source>
</evidence>
<evidence type="ECO:0000256" key="8">
    <source>
        <dbReference type="ARBA" id="ARBA00029691"/>
    </source>
</evidence>
<dbReference type="Pfam" id="PF04695">
    <property type="entry name" value="Pex14_N"/>
    <property type="match status" value="1"/>
</dbReference>
<dbReference type="GO" id="GO:0005778">
    <property type="term" value="C:peroxisomal membrane"/>
    <property type="evidence" value="ECO:0007669"/>
    <property type="project" value="UniProtKB-SubCell"/>
</dbReference>
<keyword evidence="4" id="KW-0811">Translocation</keyword>
<accession>A0A161HHS1</accession>
<feature type="domain" description="Peroxisome membrane anchor protein Pex14p N-terminal" evidence="13">
    <location>
        <begin position="2"/>
        <end position="45"/>
    </location>
</feature>